<feature type="compositionally biased region" description="Polar residues" evidence="9">
    <location>
        <begin position="356"/>
        <end position="388"/>
    </location>
</feature>
<evidence type="ECO:0000256" key="8">
    <source>
        <dbReference type="RuleBase" id="RU000682"/>
    </source>
</evidence>
<evidence type="ECO:0000256" key="2">
    <source>
        <dbReference type="ARBA" id="ARBA00023015"/>
    </source>
</evidence>
<feature type="region of interest" description="Disordered" evidence="9">
    <location>
        <begin position="354"/>
        <end position="402"/>
    </location>
</feature>
<dbReference type="InterPro" id="IPR001387">
    <property type="entry name" value="Cro/C1-type_HTH"/>
</dbReference>
<evidence type="ECO:0000259" key="11">
    <source>
        <dbReference type="PROSITE" id="PS50943"/>
    </source>
</evidence>
<comment type="caution">
    <text evidence="14">The sequence shown here is derived from an EMBL/GenBank/DDBJ whole genome shotgun (WGS) entry which is preliminary data.</text>
</comment>
<feature type="domain" description="HTH cro/C1-type" evidence="11">
    <location>
        <begin position="171"/>
        <end position="199"/>
    </location>
</feature>
<keyword evidence="15" id="KW-1185">Reference proteome</keyword>
<feature type="compositionally biased region" description="Basic and acidic residues" evidence="9">
    <location>
        <begin position="389"/>
        <end position="402"/>
    </location>
</feature>
<dbReference type="OrthoDB" id="5856131at2759"/>
<accession>A0A9Q1BV66</accession>
<dbReference type="PANTHER" id="PTHR14618:SF0">
    <property type="entry name" value="HOMEOBOX-CONTAINING PROTEIN 1"/>
    <property type="match status" value="1"/>
</dbReference>
<evidence type="ECO:0000256" key="9">
    <source>
        <dbReference type="SAM" id="MobiDB-lite"/>
    </source>
</evidence>
<feature type="domain" description="Homeobox" evidence="10">
    <location>
        <begin position="271"/>
        <end position="346"/>
    </location>
</feature>
<dbReference type="Pfam" id="PF00046">
    <property type="entry name" value="Homeodomain"/>
    <property type="match status" value="1"/>
</dbReference>
<evidence type="ECO:0000313" key="15">
    <source>
        <dbReference type="Proteomes" id="UP001152320"/>
    </source>
</evidence>
<dbReference type="PROSITE" id="PS51937">
    <property type="entry name" value="HNF_P1"/>
    <property type="match status" value="1"/>
</dbReference>
<dbReference type="InterPro" id="IPR044866">
    <property type="entry name" value="HNF_P1"/>
</dbReference>
<evidence type="ECO:0000259" key="13">
    <source>
        <dbReference type="PROSITE" id="PS51937"/>
    </source>
</evidence>
<feature type="domain" description="HNF-p1" evidence="13">
    <location>
        <begin position="3"/>
        <end position="34"/>
    </location>
</feature>
<feature type="DNA-binding region" description="Homeobox" evidence="7">
    <location>
        <begin position="273"/>
        <end position="347"/>
    </location>
</feature>
<dbReference type="Proteomes" id="UP001152320">
    <property type="component" value="Chromosome 11"/>
</dbReference>
<evidence type="ECO:0000256" key="3">
    <source>
        <dbReference type="ARBA" id="ARBA00023125"/>
    </source>
</evidence>
<keyword evidence="3 7" id="KW-0238">DNA-binding</keyword>
<organism evidence="14 15">
    <name type="scientific">Holothuria leucospilota</name>
    <name type="common">Black long sea cucumber</name>
    <name type="synonym">Mertensiothuria leucospilota</name>
    <dbReference type="NCBI Taxonomy" id="206669"/>
    <lineage>
        <taxon>Eukaryota</taxon>
        <taxon>Metazoa</taxon>
        <taxon>Echinodermata</taxon>
        <taxon>Eleutherozoa</taxon>
        <taxon>Echinozoa</taxon>
        <taxon>Holothuroidea</taxon>
        <taxon>Aspidochirotacea</taxon>
        <taxon>Aspidochirotida</taxon>
        <taxon>Holothuriidae</taxon>
        <taxon>Holothuria</taxon>
    </lineage>
</organism>
<dbReference type="InterPro" id="IPR010982">
    <property type="entry name" value="Lambda_DNA-bd_dom_sf"/>
</dbReference>
<dbReference type="Gene3D" id="1.10.260.40">
    <property type="entry name" value="lambda repressor-like DNA-binding domains"/>
    <property type="match status" value="1"/>
</dbReference>
<dbReference type="SUPFAM" id="SSF46689">
    <property type="entry name" value="Homeodomain-like"/>
    <property type="match status" value="1"/>
</dbReference>
<evidence type="ECO:0000313" key="14">
    <source>
        <dbReference type="EMBL" id="KAJ8033888.1"/>
    </source>
</evidence>
<dbReference type="SMART" id="SM00530">
    <property type="entry name" value="HTH_XRE"/>
    <property type="match status" value="1"/>
</dbReference>
<evidence type="ECO:0000256" key="5">
    <source>
        <dbReference type="ARBA" id="ARBA00023163"/>
    </source>
</evidence>
<feature type="domain" description="POU-specific atypical" evidence="12">
    <location>
        <begin position="139"/>
        <end position="234"/>
    </location>
</feature>
<feature type="compositionally biased region" description="Polar residues" evidence="9">
    <location>
        <begin position="63"/>
        <end position="73"/>
    </location>
</feature>
<dbReference type="SMART" id="SM00389">
    <property type="entry name" value="HOX"/>
    <property type="match status" value="1"/>
</dbReference>
<evidence type="ECO:0000259" key="12">
    <source>
        <dbReference type="PROSITE" id="PS51936"/>
    </source>
</evidence>
<dbReference type="PANTHER" id="PTHR14618">
    <property type="entry name" value="HOMEODOX-CONTAINING PROTEIN 1 HMBOX1"/>
    <property type="match status" value="1"/>
</dbReference>
<dbReference type="GO" id="GO:0005634">
    <property type="term" value="C:nucleus"/>
    <property type="evidence" value="ECO:0007669"/>
    <property type="project" value="UniProtKB-SubCell"/>
</dbReference>
<keyword evidence="6 7" id="KW-0539">Nucleus</keyword>
<dbReference type="InterPro" id="IPR001356">
    <property type="entry name" value="HD"/>
</dbReference>
<evidence type="ECO:0000256" key="7">
    <source>
        <dbReference type="PROSITE-ProRule" id="PRU00108"/>
    </source>
</evidence>
<proteinExistence type="predicted"/>
<dbReference type="CDD" id="cd00093">
    <property type="entry name" value="HTH_XRE"/>
    <property type="match status" value="1"/>
</dbReference>
<dbReference type="EMBL" id="JAIZAY010000011">
    <property type="protein sequence ID" value="KAJ8033888.1"/>
    <property type="molecule type" value="Genomic_DNA"/>
</dbReference>
<name>A0A9Q1BV66_HOLLE</name>
<dbReference type="Gene3D" id="1.10.10.60">
    <property type="entry name" value="Homeodomain-like"/>
    <property type="match status" value="1"/>
</dbReference>
<evidence type="ECO:0000256" key="1">
    <source>
        <dbReference type="ARBA" id="ARBA00004123"/>
    </source>
</evidence>
<dbReference type="InterPro" id="IPR040363">
    <property type="entry name" value="HMBOX1"/>
</dbReference>
<dbReference type="PROSITE" id="PS51936">
    <property type="entry name" value="POU_4"/>
    <property type="match status" value="1"/>
</dbReference>
<sequence>MAEEPRYTIEQIELLRRLIRTGLSRDDIIHAVDSMTRYEREFSAYSPHTTSRSDHSPLHSPLPVQQASPQPSVNGRFDLGHSSGAAASGDTVLSDVDTTSYQSHLSQQVSSPGPIIASVGRQHEVMQTSPSDVEGSQERYTGKLKVDEFQVADEEIQALLSKGLPAVRDEIREFLIKNNLSQNQLGRDIGVTGSYISQYFHSVRSMRNGTIALMCKWFIGKKRELEAGQVAPPVSNSTNQYHHTNYENFIRAPTNRFSPYSHSNIELAKNFKIRRERFVWKESCTKVLEAYFKKNPYPNDLERIRLSDACNAMQQIPGHAIPESCIVTPERVYHWFANRRKELNKRKRLSEIIPVSLSQTQEAHSSAGPNKSPDDSQSMPFPGLTSSRDQGKDGDPLNRDCGDQVIVLEGDDDHPRDPKEIASQLQEVNNSIITFMKAVEEKTDEEELENKAGVAMLNE</sequence>
<keyword evidence="4 7" id="KW-0371">Homeobox</keyword>
<protein>
    <submittedName>
        <fullName evidence="14">Homeobox-containing protein 1</fullName>
    </submittedName>
</protein>
<dbReference type="CDD" id="cd00086">
    <property type="entry name" value="homeodomain"/>
    <property type="match status" value="1"/>
</dbReference>
<evidence type="ECO:0000256" key="4">
    <source>
        <dbReference type="ARBA" id="ARBA00023155"/>
    </source>
</evidence>
<dbReference type="InterPro" id="IPR009057">
    <property type="entry name" value="Homeodomain-like_sf"/>
</dbReference>
<dbReference type="InterPro" id="IPR044869">
    <property type="entry name" value="HNF-1_POU"/>
</dbReference>
<keyword evidence="5" id="KW-0804">Transcription</keyword>
<dbReference type="PROSITE" id="PS50943">
    <property type="entry name" value="HTH_CROC1"/>
    <property type="match status" value="1"/>
</dbReference>
<dbReference type="InterPro" id="IPR006899">
    <property type="entry name" value="HNF-1_N"/>
</dbReference>
<dbReference type="SUPFAM" id="SSF47413">
    <property type="entry name" value="lambda repressor-like DNA-binding domains"/>
    <property type="match status" value="1"/>
</dbReference>
<evidence type="ECO:0000256" key="6">
    <source>
        <dbReference type="ARBA" id="ARBA00023242"/>
    </source>
</evidence>
<keyword evidence="2" id="KW-0805">Transcription regulation</keyword>
<dbReference type="PROSITE" id="PS50071">
    <property type="entry name" value="HOMEOBOX_2"/>
    <property type="match status" value="1"/>
</dbReference>
<dbReference type="AlphaFoldDB" id="A0A9Q1BV66"/>
<dbReference type="GO" id="GO:0045893">
    <property type="term" value="P:positive regulation of DNA-templated transcription"/>
    <property type="evidence" value="ECO:0007669"/>
    <property type="project" value="InterPro"/>
</dbReference>
<reference evidence="14" key="1">
    <citation type="submission" date="2021-10" db="EMBL/GenBank/DDBJ databases">
        <title>Tropical sea cucumber genome reveals ecological adaptation and Cuvierian tubules defense mechanism.</title>
        <authorList>
            <person name="Chen T."/>
        </authorList>
    </citation>
    <scope>NUCLEOTIDE SEQUENCE</scope>
    <source>
        <strain evidence="14">Nanhai2018</strain>
        <tissue evidence="14">Muscle</tissue>
    </source>
</reference>
<feature type="region of interest" description="Disordered" evidence="9">
    <location>
        <begin position="44"/>
        <end position="90"/>
    </location>
</feature>
<evidence type="ECO:0000259" key="10">
    <source>
        <dbReference type="PROSITE" id="PS50071"/>
    </source>
</evidence>
<dbReference type="Pfam" id="PF04814">
    <property type="entry name" value="HNF-1_N"/>
    <property type="match status" value="1"/>
</dbReference>
<gene>
    <name evidence="14" type="ORF">HOLleu_24266</name>
</gene>
<dbReference type="GO" id="GO:0003691">
    <property type="term" value="F:double-stranded telomeric DNA binding"/>
    <property type="evidence" value="ECO:0007669"/>
    <property type="project" value="InterPro"/>
</dbReference>
<comment type="subcellular location">
    <subcellularLocation>
        <location evidence="1 7 8">Nucleus</location>
    </subcellularLocation>
</comment>